<feature type="compositionally biased region" description="Acidic residues" evidence="3">
    <location>
        <begin position="306"/>
        <end position="315"/>
    </location>
</feature>
<dbReference type="Proteomes" id="UP000232323">
    <property type="component" value="Unassembled WGS sequence"/>
</dbReference>
<name>A0A250XN70_9CHLO</name>
<accession>A0A250XN70</accession>
<evidence type="ECO:0000256" key="3">
    <source>
        <dbReference type="SAM" id="MobiDB-lite"/>
    </source>
</evidence>
<keyword evidence="1" id="KW-0240">DNA-directed RNA polymerase</keyword>
<proteinExistence type="predicted"/>
<dbReference type="AlphaFoldDB" id="A0A250XN70"/>
<comment type="caution">
    <text evidence="4">The sequence shown here is derived from an EMBL/GenBank/DDBJ whole genome shotgun (WGS) entry which is preliminary data.</text>
</comment>
<protein>
    <recommendedName>
        <fullName evidence="6">S1 motif domain-containing protein</fullName>
    </recommendedName>
</protein>
<evidence type="ECO:0000313" key="4">
    <source>
        <dbReference type="EMBL" id="GAX84531.1"/>
    </source>
</evidence>
<evidence type="ECO:0000256" key="1">
    <source>
        <dbReference type="ARBA" id="ARBA00022478"/>
    </source>
</evidence>
<dbReference type="Gene3D" id="3.30.1490.120">
    <property type="entry name" value="RNA polymerase Rpb7-like, N-terminal domain"/>
    <property type="match status" value="1"/>
</dbReference>
<sequence>MGRRCWAGKGRPLARRERGRNTVVVEAVQARIAVRVLDAGTPGGGRHVFLTVPDIKKVTHSPLQMDATQDDATLYVRSLLRDAVLLRPFEIGSNVEEVLSHHLRRDYEGRCSKHGFVLPGTVKLSRVISAIAESKSLNGDVRYEVSYHATVCNPAVGTVLSDCRVVNMNRFGLLMHKGVLRGDGAFLPVVEALVAMEGIDGRENEVDPRTLKIGDVADVEIVDARFELSSDRVLSIGRLRTTTTSDAAAASVAARSSVAAANNADEDSFFDATRDEDISPDASSAAESDVDESESAGSSSNRRESSEEEDEDELPQDAGSRAALAIAGLLVSIGSRFVVGDLTPLQARLLRSPLAKRLVLFCMVYLPVRNVLLSIAISAAFSLLLENLLNEQSPYSILSAPAMQLVPSTLSISALESLLGSVADDSLLGSKAAEAFGLQ</sequence>
<feature type="region of interest" description="Disordered" evidence="3">
    <location>
        <begin position="269"/>
        <end position="317"/>
    </location>
</feature>
<evidence type="ECO:0008006" key="6">
    <source>
        <dbReference type="Google" id="ProtNLM"/>
    </source>
</evidence>
<reference evidence="4 5" key="1">
    <citation type="submission" date="2017-08" db="EMBL/GenBank/DDBJ databases">
        <title>Acidophilic green algal genome provides insights into adaptation to an acidic environment.</title>
        <authorList>
            <person name="Hirooka S."/>
            <person name="Hirose Y."/>
            <person name="Kanesaki Y."/>
            <person name="Higuchi S."/>
            <person name="Fujiwara T."/>
            <person name="Onuma R."/>
            <person name="Era A."/>
            <person name="Ohbayashi R."/>
            <person name="Uzuka A."/>
            <person name="Nozaki H."/>
            <person name="Yoshikawa H."/>
            <person name="Miyagishima S.Y."/>
        </authorList>
    </citation>
    <scope>NUCLEOTIDE SEQUENCE [LARGE SCALE GENOMIC DNA]</scope>
    <source>
        <strain evidence="4 5">NIES-2499</strain>
    </source>
</reference>
<keyword evidence="5" id="KW-1185">Reference proteome</keyword>
<dbReference type="InterPro" id="IPR036898">
    <property type="entry name" value="RNA_pol_Rpb7-like_N_sf"/>
</dbReference>
<dbReference type="EMBL" id="BEGY01000127">
    <property type="protein sequence ID" value="GAX84531.1"/>
    <property type="molecule type" value="Genomic_DNA"/>
</dbReference>
<organism evidence="4 5">
    <name type="scientific">Chlamydomonas eustigma</name>
    <dbReference type="NCBI Taxonomy" id="1157962"/>
    <lineage>
        <taxon>Eukaryota</taxon>
        <taxon>Viridiplantae</taxon>
        <taxon>Chlorophyta</taxon>
        <taxon>core chlorophytes</taxon>
        <taxon>Chlorophyceae</taxon>
        <taxon>CS clade</taxon>
        <taxon>Chlamydomonadales</taxon>
        <taxon>Chlamydomonadaceae</taxon>
        <taxon>Chlamydomonas</taxon>
    </lineage>
</organism>
<evidence type="ECO:0000256" key="2">
    <source>
        <dbReference type="ARBA" id="ARBA00023163"/>
    </source>
</evidence>
<dbReference type="GO" id="GO:0000428">
    <property type="term" value="C:DNA-directed RNA polymerase complex"/>
    <property type="evidence" value="ECO:0007669"/>
    <property type="project" value="UniProtKB-KW"/>
</dbReference>
<gene>
    <name evidence="4" type="ORF">CEUSTIGMA_g11952.t1</name>
</gene>
<evidence type="ECO:0000313" key="5">
    <source>
        <dbReference type="Proteomes" id="UP000232323"/>
    </source>
</evidence>
<keyword evidence="2" id="KW-0804">Transcription</keyword>